<feature type="region of interest" description="Disordered" evidence="1">
    <location>
        <begin position="84"/>
        <end position="104"/>
    </location>
</feature>
<dbReference type="GO" id="GO:1990071">
    <property type="term" value="C:TRAPPII protein complex"/>
    <property type="evidence" value="ECO:0007669"/>
    <property type="project" value="InterPro"/>
</dbReference>
<feature type="compositionally biased region" description="Polar residues" evidence="1">
    <location>
        <begin position="84"/>
        <end position="101"/>
    </location>
</feature>
<name>A0A507EB52_9FUNG</name>
<proteinExistence type="predicted"/>
<dbReference type="Proteomes" id="UP000318582">
    <property type="component" value="Unassembled WGS sequence"/>
</dbReference>
<dbReference type="STRING" id="109895.A0A507EB52"/>
<dbReference type="PANTHER" id="PTHR28159:SF1">
    <property type="entry name" value="TRAFFICKING PROTEIN PARTICLE COMPLEX II-SPECIFIC SUBUNIT 65"/>
    <property type="match status" value="1"/>
</dbReference>
<dbReference type="AlphaFoldDB" id="A0A507EB52"/>
<dbReference type="GO" id="GO:0006891">
    <property type="term" value="P:intra-Golgi vesicle-mediated transport"/>
    <property type="evidence" value="ECO:0007669"/>
    <property type="project" value="InterPro"/>
</dbReference>
<dbReference type="PANTHER" id="PTHR28159">
    <property type="entry name" value="TRAFFICKING PROTEIN PARTICLE COMPLEX II-SPECIFIC SUBUNIT 65"/>
    <property type="match status" value="1"/>
</dbReference>
<evidence type="ECO:0000259" key="2">
    <source>
        <dbReference type="Pfam" id="PF12735"/>
    </source>
</evidence>
<organism evidence="3 4">
    <name type="scientific">Powellomyces hirtus</name>
    <dbReference type="NCBI Taxonomy" id="109895"/>
    <lineage>
        <taxon>Eukaryota</taxon>
        <taxon>Fungi</taxon>
        <taxon>Fungi incertae sedis</taxon>
        <taxon>Chytridiomycota</taxon>
        <taxon>Chytridiomycota incertae sedis</taxon>
        <taxon>Chytridiomycetes</taxon>
        <taxon>Spizellomycetales</taxon>
        <taxon>Powellomycetaceae</taxon>
        <taxon>Powellomyces</taxon>
    </lineage>
</organism>
<keyword evidence="4" id="KW-1185">Reference proteome</keyword>
<accession>A0A507EB52</accession>
<reference evidence="3 4" key="1">
    <citation type="journal article" date="2019" name="Sci. Rep.">
        <title>Comparative genomics of chytrid fungi reveal insights into the obligate biotrophic and pathogenic lifestyle of Synchytrium endobioticum.</title>
        <authorList>
            <person name="van de Vossenberg B.T.L.H."/>
            <person name="Warris S."/>
            <person name="Nguyen H.D.T."/>
            <person name="van Gent-Pelzer M.P.E."/>
            <person name="Joly D.L."/>
            <person name="van de Geest H.C."/>
            <person name="Bonants P.J.M."/>
            <person name="Smith D.S."/>
            <person name="Levesque C.A."/>
            <person name="van der Lee T.A.J."/>
        </authorList>
    </citation>
    <scope>NUCLEOTIDE SEQUENCE [LARGE SCALE GENOMIC DNA]</scope>
    <source>
        <strain evidence="3 4">CBS 809.83</strain>
    </source>
</reference>
<dbReference type="EMBL" id="QEAQ01000010">
    <property type="protein sequence ID" value="TPX61072.1"/>
    <property type="molecule type" value="Genomic_DNA"/>
</dbReference>
<sequence length="565" mass="61399">MLSDIATRGLDLHVVASISEVDAPLTTGAPTLTVPTSAMTLAPPPAAHHLVSAPIRSRAATTGAPIPRKGPVVSTAAGYLASPTLQRRTTSLKPSRGSLSPSDARRGFLADRLKSPLSSTPVTHHKDEEVIFTHSYQAASSDVQPLIASGSTAAIFPLRIPLNIGKPKSAYTTYQINVAVTVTAKSTKLDAAHGEAMTCDPEDFDSPNLLAGLANDPYFNPDKLPTHRMPHHSRKQSIIQHRITPRVVQKSLPVEPLLNLQIKVNDLGTNKALVCAILDCSIEEGVEYTIANMHADMTHALTNVIDDSPWKEESLKYEEELHILYNATLFDVSPIDADNPVEAPASLQASSVASLGSLDSPHVDRELIITISGQCSMAGMRKQTIESSWFADVAFGPDSKGLLDIVPQYGKKEATAKLPVFFPKVPGPVFPRKIFTVQMFLMNCTDQIWYITVVVPTKTGTVLDAPSSKSQHPSPNVEAPNLNLSEEDFLRRYSSMEKREASLVCLENNVELGPLRPSACETVNLHFVALKGITHNIDHVQLLDRKTGRVIDVRDVLEVQLENSR</sequence>
<evidence type="ECO:0000313" key="4">
    <source>
        <dbReference type="Proteomes" id="UP000318582"/>
    </source>
</evidence>
<dbReference type="Pfam" id="PF12735">
    <property type="entry name" value="IgD3_Trs65"/>
    <property type="match status" value="1"/>
</dbReference>
<protein>
    <recommendedName>
        <fullName evidence="2">Trafficking protein particle complex II-specific subunit 65 IgD3 domain-containing protein</fullName>
    </recommendedName>
</protein>
<dbReference type="InterPro" id="IPR024662">
    <property type="entry name" value="Trs65"/>
</dbReference>
<dbReference type="InterPro" id="IPR055420">
    <property type="entry name" value="IgD3_Trs65"/>
</dbReference>
<evidence type="ECO:0000313" key="3">
    <source>
        <dbReference type="EMBL" id="TPX61072.1"/>
    </source>
</evidence>
<feature type="domain" description="Trafficking protein particle complex II-specific subunit 65 IgD3" evidence="2">
    <location>
        <begin position="426"/>
        <end position="556"/>
    </location>
</feature>
<evidence type="ECO:0000256" key="1">
    <source>
        <dbReference type="SAM" id="MobiDB-lite"/>
    </source>
</evidence>
<gene>
    <name evidence="3" type="ORF">PhCBS80983_g01351</name>
</gene>
<comment type="caution">
    <text evidence="3">The sequence shown here is derived from an EMBL/GenBank/DDBJ whole genome shotgun (WGS) entry which is preliminary data.</text>
</comment>